<evidence type="ECO:0000256" key="2">
    <source>
        <dbReference type="ARBA" id="ARBA00023125"/>
    </source>
</evidence>
<keyword evidence="3" id="KW-0804">Transcription</keyword>
<gene>
    <name evidence="6" type="ORF">SAMN05216251_10212</name>
</gene>
<name>A0A1I1YFS5_9ACTN</name>
<dbReference type="SMART" id="SM00347">
    <property type="entry name" value="HTH_MARR"/>
    <property type="match status" value="1"/>
</dbReference>
<dbReference type="GO" id="GO:0003677">
    <property type="term" value="F:DNA binding"/>
    <property type="evidence" value="ECO:0007669"/>
    <property type="project" value="UniProtKB-KW"/>
</dbReference>
<dbReference type="InterPro" id="IPR036390">
    <property type="entry name" value="WH_DNA-bd_sf"/>
</dbReference>
<dbReference type="STRING" id="380248.SAMN05216251_10212"/>
<proteinExistence type="predicted"/>
<dbReference type="EMBL" id="FONG01000002">
    <property type="protein sequence ID" value="SFE18426.1"/>
    <property type="molecule type" value="Genomic_DNA"/>
</dbReference>
<dbReference type="Gene3D" id="1.10.10.10">
    <property type="entry name" value="Winged helix-like DNA-binding domain superfamily/Winged helix DNA-binding domain"/>
    <property type="match status" value="1"/>
</dbReference>
<feature type="region of interest" description="Disordered" evidence="4">
    <location>
        <begin position="1"/>
        <end position="39"/>
    </location>
</feature>
<evidence type="ECO:0000256" key="3">
    <source>
        <dbReference type="ARBA" id="ARBA00023163"/>
    </source>
</evidence>
<dbReference type="PROSITE" id="PS50995">
    <property type="entry name" value="HTH_MARR_2"/>
    <property type="match status" value="1"/>
</dbReference>
<dbReference type="PROSITE" id="PS01117">
    <property type="entry name" value="HTH_MARR_1"/>
    <property type="match status" value="1"/>
</dbReference>
<dbReference type="AlphaFoldDB" id="A0A1I1YFS5"/>
<dbReference type="InterPro" id="IPR052526">
    <property type="entry name" value="HTH-type_Bedaq_tolerance"/>
</dbReference>
<evidence type="ECO:0000256" key="4">
    <source>
        <dbReference type="SAM" id="MobiDB-lite"/>
    </source>
</evidence>
<feature type="domain" description="HTH marR-type" evidence="5">
    <location>
        <begin position="72"/>
        <end position="211"/>
    </location>
</feature>
<reference evidence="7" key="1">
    <citation type="submission" date="2016-10" db="EMBL/GenBank/DDBJ databases">
        <authorList>
            <person name="Varghese N."/>
            <person name="Submissions S."/>
        </authorList>
    </citation>
    <scope>NUCLEOTIDE SEQUENCE [LARGE SCALE GENOMIC DNA]</scope>
    <source>
        <strain evidence="7">CGMCC 4.3510</strain>
    </source>
</reference>
<keyword evidence="7" id="KW-1185">Reference proteome</keyword>
<dbReference type="SUPFAM" id="SSF46785">
    <property type="entry name" value="Winged helix' DNA-binding domain"/>
    <property type="match status" value="1"/>
</dbReference>
<sequence length="228" mass="24403">MTAALVVRPEPRRPARPYELTRGRVTPAPRGPSGPWKAGGGRRAVLYPCAMPQQPRPVPSGTAARTAGVADAHQLTEAVTRLRRALRSSIRTDYPWETLPMAQVELLQVLAEASPARVTDLAARQRLATSTVSGLIGQMIEAGLVTRDVDAANRRRSVVALTPAGREQLTAWSRAHEHRLDAALAALAAPDRDIVLAAVPALFRLAEHLDTTDSTTDSTTGSTESTEA</sequence>
<dbReference type="GO" id="GO:0003700">
    <property type="term" value="F:DNA-binding transcription factor activity"/>
    <property type="evidence" value="ECO:0007669"/>
    <property type="project" value="InterPro"/>
</dbReference>
<keyword evidence="1" id="KW-0805">Transcription regulation</keyword>
<evidence type="ECO:0000259" key="5">
    <source>
        <dbReference type="PROSITE" id="PS50995"/>
    </source>
</evidence>
<evidence type="ECO:0000313" key="6">
    <source>
        <dbReference type="EMBL" id="SFE18426.1"/>
    </source>
</evidence>
<dbReference type="Pfam" id="PF01047">
    <property type="entry name" value="MarR"/>
    <property type="match status" value="1"/>
</dbReference>
<accession>A0A1I1YFS5</accession>
<evidence type="ECO:0000256" key="1">
    <source>
        <dbReference type="ARBA" id="ARBA00023015"/>
    </source>
</evidence>
<protein>
    <submittedName>
        <fullName evidence="6">DNA-binding transcriptional regulator, MarR family</fullName>
    </submittedName>
</protein>
<dbReference type="PANTHER" id="PTHR39515">
    <property type="entry name" value="CONSERVED PROTEIN"/>
    <property type="match status" value="1"/>
</dbReference>
<dbReference type="InterPro" id="IPR036388">
    <property type="entry name" value="WH-like_DNA-bd_sf"/>
</dbReference>
<organism evidence="6 7">
    <name type="scientific">Actinacidiphila alni</name>
    <dbReference type="NCBI Taxonomy" id="380248"/>
    <lineage>
        <taxon>Bacteria</taxon>
        <taxon>Bacillati</taxon>
        <taxon>Actinomycetota</taxon>
        <taxon>Actinomycetes</taxon>
        <taxon>Kitasatosporales</taxon>
        <taxon>Streptomycetaceae</taxon>
        <taxon>Actinacidiphila</taxon>
    </lineage>
</organism>
<dbReference type="InterPro" id="IPR023187">
    <property type="entry name" value="Tscrpt_reg_MarR-type_CS"/>
</dbReference>
<dbReference type="InterPro" id="IPR000835">
    <property type="entry name" value="HTH_MarR-typ"/>
</dbReference>
<keyword evidence="2 6" id="KW-0238">DNA-binding</keyword>
<dbReference type="Proteomes" id="UP000199323">
    <property type="component" value="Unassembled WGS sequence"/>
</dbReference>
<dbReference type="PANTHER" id="PTHR39515:SF2">
    <property type="entry name" value="HTH-TYPE TRANSCRIPTIONAL REGULATOR RV0880"/>
    <property type="match status" value="1"/>
</dbReference>
<evidence type="ECO:0000313" key="7">
    <source>
        <dbReference type="Proteomes" id="UP000199323"/>
    </source>
</evidence>